<dbReference type="GO" id="GO:0030424">
    <property type="term" value="C:axon"/>
    <property type="evidence" value="ECO:0007669"/>
    <property type="project" value="TreeGrafter"/>
</dbReference>
<dbReference type="PRINTS" id="PR00360">
    <property type="entry name" value="C2DOMAIN"/>
</dbReference>
<dbReference type="GO" id="GO:0030276">
    <property type="term" value="F:clathrin binding"/>
    <property type="evidence" value="ECO:0007669"/>
    <property type="project" value="TreeGrafter"/>
</dbReference>
<evidence type="ECO:0000259" key="3">
    <source>
        <dbReference type="PROSITE" id="PS50004"/>
    </source>
</evidence>
<dbReference type="AlphaFoldDB" id="A0A4Y7LVR4"/>
<gene>
    <name evidence="4" type="primary">EOG090X05OW</name>
</gene>
<sequence length="524" mass="57667">MKEREGPDVEPLNQLSTPAVVGICLGGVVLLISVAAVSCFCYRGHHQQSRKKMRSPGSHIGSENRPLAFRKPVAVKSPNSQQQSTHSYPISGGSSVAVSHHLKKSPSPTGGKTPPGSCPIGKSPSPLSGTTPLTLTPTYETNSPQVSRKNSLISSTTCRSGNNALLEDGVGQQRETVIRFQLENEVIHPAKTELIKNDLVASASAHDDNVSGETNLNMDGSYTGGGTNRLGQLYFKVRHNVDKSTLNITVVRCQGLPARDSNVGSSDPYVKLQLLPDKHHKVKTRVLRRTLNPVYDEDFTFYGIGKNQLQSLALHFVVLSFDRYSRDDVIGEVLLPVNEALEEVTASVDGNNTDNGNHSDVLLSRDIAPRSHKMRTHGRGELLVSLCYQPQASRLTAVVLKARNIPRMDMTGLADPYVKIYLVHNSQRVAKKKTHVKKRTLNPVFNESFVFDLPASATSLDSISLEFLVLDWDRVTKNECKNFEQEIGRLELGGTKSSGTALHHWNEVINSPRRQIAEWHKLKD</sequence>
<dbReference type="GO" id="GO:0005509">
    <property type="term" value="F:calcium ion binding"/>
    <property type="evidence" value="ECO:0007669"/>
    <property type="project" value="TreeGrafter"/>
</dbReference>
<feature type="compositionally biased region" description="Low complexity" evidence="1">
    <location>
        <begin position="123"/>
        <end position="138"/>
    </location>
</feature>
<evidence type="ECO:0000313" key="4">
    <source>
        <dbReference type="EMBL" id="SVE73537.1"/>
    </source>
</evidence>
<dbReference type="InterPro" id="IPR000008">
    <property type="entry name" value="C2_dom"/>
</dbReference>
<dbReference type="GO" id="GO:0000149">
    <property type="term" value="F:SNARE binding"/>
    <property type="evidence" value="ECO:0007669"/>
    <property type="project" value="TreeGrafter"/>
</dbReference>
<feature type="domain" description="C2" evidence="3">
    <location>
        <begin position="378"/>
        <end position="520"/>
    </location>
</feature>
<protein>
    <submittedName>
        <fullName evidence="4">EOG090X05OW</fullName>
    </submittedName>
</protein>
<dbReference type="InterPro" id="IPR035892">
    <property type="entry name" value="C2_domain_sf"/>
</dbReference>
<feature type="region of interest" description="Disordered" evidence="1">
    <location>
        <begin position="74"/>
        <end position="155"/>
    </location>
</feature>
<dbReference type="Gene3D" id="2.60.40.150">
    <property type="entry name" value="C2 domain"/>
    <property type="match status" value="2"/>
</dbReference>
<dbReference type="PROSITE" id="PS50004">
    <property type="entry name" value="C2"/>
    <property type="match status" value="2"/>
</dbReference>
<dbReference type="EMBL" id="LR003918">
    <property type="protein sequence ID" value="SVE73537.1"/>
    <property type="molecule type" value="mRNA"/>
</dbReference>
<dbReference type="GO" id="GO:0005886">
    <property type="term" value="C:plasma membrane"/>
    <property type="evidence" value="ECO:0007669"/>
    <property type="project" value="TreeGrafter"/>
</dbReference>
<keyword evidence="2" id="KW-1133">Transmembrane helix</keyword>
<proteinExistence type="evidence at transcript level"/>
<dbReference type="GO" id="GO:0098793">
    <property type="term" value="C:presynapse"/>
    <property type="evidence" value="ECO:0007669"/>
    <property type="project" value="GOC"/>
</dbReference>
<dbReference type="GO" id="GO:0005544">
    <property type="term" value="F:calcium-dependent phospholipid binding"/>
    <property type="evidence" value="ECO:0007669"/>
    <property type="project" value="TreeGrafter"/>
</dbReference>
<dbReference type="CDD" id="cd08404">
    <property type="entry name" value="C2B_Synaptotagmin-4"/>
    <property type="match status" value="1"/>
</dbReference>
<reference evidence="4" key="1">
    <citation type="submission" date="2018-08" db="EMBL/GenBank/DDBJ databases">
        <authorList>
            <person name="Cornetti L."/>
        </authorList>
    </citation>
    <scope>NUCLEOTIDE SEQUENCE</scope>
    <source>
        <strain evidence="4">IL-KID-3b-11</strain>
    </source>
</reference>
<dbReference type="GO" id="GO:0006906">
    <property type="term" value="P:vesicle fusion"/>
    <property type="evidence" value="ECO:0007669"/>
    <property type="project" value="TreeGrafter"/>
</dbReference>
<dbReference type="SUPFAM" id="SSF49562">
    <property type="entry name" value="C2 domain (Calcium/lipid-binding domain, CaLB)"/>
    <property type="match status" value="2"/>
</dbReference>
<dbReference type="FunFam" id="2.60.40.150:FF:000039">
    <property type="entry name" value="Synaptotagmin 11"/>
    <property type="match status" value="1"/>
</dbReference>
<evidence type="ECO:0000256" key="1">
    <source>
        <dbReference type="SAM" id="MobiDB-lite"/>
    </source>
</evidence>
<dbReference type="GO" id="GO:0048791">
    <property type="term" value="P:calcium ion-regulated exocytosis of neurotransmitter"/>
    <property type="evidence" value="ECO:0007669"/>
    <property type="project" value="TreeGrafter"/>
</dbReference>
<feature type="compositionally biased region" description="Polar residues" evidence="1">
    <location>
        <begin position="139"/>
        <end position="155"/>
    </location>
</feature>
<accession>A0A4Y7LVR4</accession>
<dbReference type="GO" id="GO:0070382">
    <property type="term" value="C:exocytic vesicle"/>
    <property type="evidence" value="ECO:0007669"/>
    <property type="project" value="TreeGrafter"/>
</dbReference>
<name>A0A4Y7LVR4_9CRUS</name>
<dbReference type="FunFam" id="2.60.40.150:FF:000181">
    <property type="entry name" value="Synaptotagmin 4"/>
    <property type="match status" value="1"/>
</dbReference>
<dbReference type="GO" id="GO:0001786">
    <property type="term" value="F:phosphatidylserine binding"/>
    <property type="evidence" value="ECO:0007669"/>
    <property type="project" value="TreeGrafter"/>
</dbReference>
<feature type="compositionally biased region" description="Polar residues" evidence="1">
    <location>
        <begin position="77"/>
        <end position="97"/>
    </location>
</feature>
<keyword evidence="2" id="KW-0472">Membrane</keyword>
<dbReference type="Pfam" id="PF00168">
    <property type="entry name" value="C2"/>
    <property type="match status" value="2"/>
</dbReference>
<feature type="transmembrane region" description="Helical" evidence="2">
    <location>
        <begin position="20"/>
        <end position="42"/>
    </location>
</feature>
<dbReference type="SMART" id="SM00239">
    <property type="entry name" value="C2"/>
    <property type="match status" value="2"/>
</dbReference>
<dbReference type="PANTHER" id="PTHR10024:SF369">
    <property type="entry name" value="FI18813P1"/>
    <property type="match status" value="1"/>
</dbReference>
<evidence type="ECO:0000256" key="2">
    <source>
        <dbReference type="SAM" id="Phobius"/>
    </source>
</evidence>
<dbReference type="PANTHER" id="PTHR10024">
    <property type="entry name" value="SYNAPTOTAGMIN"/>
    <property type="match status" value="1"/>
</dbReference>
<feature type="compositionally biased region" description="Low complexity" evidence="1">
    <location>
        <begin position="105"/>
        <end position="115"/>
    </location>
</feature>
<organism evidence="4">
    <name type="scientific">Daphnia atkinsoni</name>
    <dbReference type="NCBI Taxonomy" id="342845"/>
    <lineage>
        <taxon>Eukaryota</taxon>
        <taxon>Metazoa</taxon>
        <taxon>Ecdysozoa</taxon>
        <taxon>Arthropoda</taxon>
        <taxon>Crustacea</taxon>
        <taxon>Branchiopoda</taxon>
        <taxon>Diplostraca</taxon>
        <taxon>Cladocera</taxon>
        <taxon>Anomopoda</taxon>
        <taxon>Daphniidae</taxon>
        <taxon>Daphnia</taxon>
        <taxon>Daphnia atkinsoni group</taxon>
    </lineage>
</organism>
<keyword evidence="2" id="KW-0812">Transmembrane</keyword>
<dbReference type="CDD" id="cd08388">
    <property type="entry name" value="C2A_Synaptotagmin-4-11"/>
    <property type="match status" value="1"/>
</dbReference>
<feature type="domain" description="C2" evidence="3">
    <location>
        <begin position="229"/>
        <end position="352"/>
    </location>
</feature>